<accession>A0A5J9UBP5</accession>
<sequence>MRQSMGWGHQQFPSVYLQKRAVRDSSGHKIPGVVAPSPALPLPWLPRPYSLSLSLIMRSRQGNHLPEWRFWITRTSDPFDSAGGRKIRLSSFRVATVTLSSRQ</sequence>
<organism evidence="1 2">
    <name type="scientific">Eragrostis curvula</name>
    <name type="common">weeping love grass</name>
    <dbReference type="NCBI Taxonomy" id="38414"/>
    <lineage>
        <taxon>Eukaryota</taxon>
        <taxon>Viridiplantae</taxon>
        <taxon>Streptophyta</taxon>
        <taxon>Embryophyta</taxon>
        <taxon>Tracheophyta</taxon>
        <taxon>Spermatophyta</taxon>
        <taxon>Magnoliopsida</taxon>
        <taxon>Liliopsida</taxon>
        <taxon>Poales</taxon>
        <taxon>Poaceae</taxon>
        <taxon>PACMAD clade</taxon>
        <taxon>Chloridoideae</taxon>
        <taxon>Eragrostideae</taxon>
        <taxon>Eragrostidinae</taxon>
        <taxon>Eragrostis</taxon>
    </lineage>
</organism>
<gene>
    <name evidence="1" type="ORF">EJB05_30739</name>
</gene>
<feature type="non-terminal residue" evidence="1">
    <location>
        <position position="103"/>
    </location>
</feature>
<keyword evidence="2" id="KW-1185">Reference proteome</keyword>
<dbReference type="Gramene" id="TVU21122">
    <property type="protein sequence ID" value="TVU21122"/>
    <property type="gene ID" value="EJB05_30739"/>
</dbReference>
<protein>
    <submittedName>
        <fullName evidence="1">Uncharacterized protein</fullName>
    </submittedName>
</protein>
<proteinExistence type="predicted"/>
<dbReference type="EMBL" id="RWGY01000026">
    <property type="protein sequence ID" value="TVU21122.1"/>
    <property type="molecule type" value="Genomic_DNA"/>
</dbReference>
<evidence type="ECO:0000313" key="1">
    <source>
        <dbReference type="EMBL" id="TVU21122.1"/>
    </source>
</evidence>
<comment type="caution">
    <text evidence="1">The sequence shown here is derived from an EMBL/GenBank/DDBJ whole genome shotgun (WGS) entry which is preliminary data.</text>
</comment>
<evidence type="ECO:0000313" key="2">
    <source>
        <dbReference type="Proteomes" id="UP000324897"/>
    </source>
</evidence>
<name>A0A5J9UBP5_9POAL</name>
<dbReference type="AlphaFoldDB" id="A0A5J9UBP5"/>
<reference evidence="1 2" key="1">
    <citation type="journal article" date="2019" name="Sci. Rep.">
        <title>A high-quality genome of Eragrostis curvula grass provides insights into Poaceae evolution and supports new strategies to enhance forage quality.</title>
        <authorList>
            <person name="Carballo J."/>
            <person name="Santos B.A.C.M."/>
            <person name="Zappacosta D."/>
            <person name="Garbus I."/>
            <person name="Selva J.P."/>
            <person name="Gallo C.A."/>
            <person name="Diaz A."/>
            <person name="Albertini E."/>
            <person name="Caccamo M."/>
            <person name="Echenique V."/>
        </authorList>
    </citation>
    <scope>NUCLEOTIDE SEQUENCE [LARGE SCALE GENOMIC DNA]</scope>
    <source>
        <strain evidence="2">cv. Victoria</strain>
        <tissue evidence="1">Leaf</tissue>
    </source>
</reference>
<dbReference type="Proteomes" id="UP000324897">
    <property type="component" value="Unassembled WGS sequence"/>
</dbReference>